<dbReference type="Proteomes" id="UP000307706">
    <property type="component" value="Unassembled WGS sequence"/>
</dbReference>
<dbReference type="EMBL" id="PNCL01000163">
    <property type="protein sequence ID" value="TMP52816.1"/>
    <property type="molecule type" value="Genomic_DNA"/>
</dbReference>
<name>A0A5S3XJ48_9GAMM</name>
<sequence>MKLKLNKKNLKSLNNSNNLINNATPLIAGGRSYRDTDLECVPTNRHDCYTGAQSCYGKGCTYSAGWNTCD</sequence>
<evidence type="ECO:0000313" key="3">
    <source>
        <dbReference type="Proteomes" id="UP000305730"/>
    </source>
</evidence>
<proteinExistence type="predicted"/>
<dbReference type="EMBL" id="PNCK01000040">
    <property type="protein sequence ID" value="TMP42356.1"/>
    <property type="molecule type" value="Genomic_DNA"/>
</dbReference>
<evidence type="ECO:0000313" key="2">
    <source>
        <dbReference type="EMBL" id="TMP52816.1"/>
    </source>
</evidence>
<organism evidence="2 4">
    <name type="scientific">Pseudoalteromonas citrea</name>
    <dbReference type="NCBI Taxonomy" id="43655"/>
    <lineage>
        <taxon>Bacteria</taxon>
        <taxon>Pseudomonadati</taxon>
        <taxon>Pseudomonadota</taxon>
        <taxon>Gammaproteobacteria</taxon>
        <taxon>Alteromonadales</taxon>
        <taxon>Pseudoalteromonadaceae</taxon>
        <taxon>Pseudoalteromonas</taxon>
    </lineage>
</organism>
<protein>
    <submittedName>
        <fullName evidence="2">Uncharacterized protein</fullName>
    </submittedName>
</protein>
<gene>
    <name evidence="2" type="ORF">CWB96_21505</name>
    <name evidence="1" type="ORF">CWB97_12075</name>
</gene>
<dbReference type="AlphaFoldDB" id="A0A5S3XJ48"/>
<keyword evidence="3" id="KW-1185">Reference proteome</keyword>
<dbReference type="OrthoDB" id="6312328at2"/>
<comment type="caution">
    <text evidence="2">The sequence shown here is derived from an EMBL/GenBank/DDBJ whole genome shotgun (WGS) entry which is preliminary data.</text>
</comment>
<evidence type="ECO:0000313" key="4">
    <source>
        <dbReference type="Proteomes" id="UP000307706"/>
    </source>
</evidence>
<reference evidence="2" key="3">
    <citation type="submission" date="2019-09" db="EMBL/GenBank/DDBJ databases">
        <title>Co-occurence of chitin degradation, pigmentation and bioactivity in marine Pseudoalteromonas.</title>
        <authorList>
            <person name="Sonnenschein E.C."/>
            <person name="Bech P.K."/>
        </authorList>
    </citation>
    <scope>NUCLEOTIDE SEQUENCE</scope>
    <source>
        <strain evidence="2">S2231</strain>
        <strain evidence="3">S2233</strain>
    </source>
</reference>
<dbReference type="RefSeq" id="WP_138597209.1">
    <property type="nucleotide sequence ID" value="NZ_PNCK01000040.1"/>
</dbReference>
<evidence type="ECO:0000313" key="1">
    <source>
        <dbReference type="EMBL" id="TMP42356.1"/>
    </source>
</evidence>
<accession>A0A5S3XJ48</accession>
<reference evidence="4" key="2">
    <citation type="submission" date="2019-06" db="EMBL/GenBank/DDBJ databases">
        <title>Co-occurence of chitin degradation, pigmentation and bioactivity in marine Pseudoalteromonas.</title>
        <authorList>
            <person name="Sonnenschein E.C."/>
            <person name="Bech P.K."/>
        </authorList>
    </citation>
    <scope>NUCLEOTIDE SEQUENCE [LARGE SCALE GENOMIC DNA]</scope>
    <source>
        <strain evidence="4">S2231</strain>
        <strain evidence="1">S2233</strain>
    </source>
</reference>
<reference evidence="3 4" key="1">
    <citation type="submission" date="2017-12" db="EMBL/GenBank/DDBJ databases">
        <authorList>
            <person name="Paulsen S."/>
            <person name="Gram L.K."/>
        </authorList>
    </citation>
    <scope>NUCLEOTIDE SEQUENCE [LARGE SCALE GENOMIC DNA]</scope>
    <source>
        <strain evidence="2 4">S2231</strain>
        <strain evidence="1 3">S2233</strain>
    </source>
</reference>
<dbReference type="Proteomes" id="UP000305730">
    <property type="component" value="Unassembled WGS sequence"/>
</dbReference>